<comment type="caution">
    <text evidence="1">The sequence shown here is derived from an EMBL/GenBank/DDBJ whole genome shotgun (WGS) entry which is preliminary data.</text>
</comment>
<keyword evidence="2" id="KW-1185">Reference proteome</keyword>
<reference evidence="1 2" key="1">
    <citation type="submission" date="2018-11" db="EMBL/GenBank/DDBJ databases">
        <title>Draft genome of Simplicispira Flexivirga sp. BO-16.</title>
        <authorList>
            <person name="Im W.T."/>
        </authorList>
    </citation>
    <scope>NUCLEOTIDE SEQUENCE [LARGE SCALE GENOMIC DNA]</scope>
    <source>
        <strain evidence="1 2">BO-16</strain>
    </source>
</reference>
<organism evidence="1 2">
    <name type="scientific">Flexivirga caeni</name>
    <dbReference type="NCBI Taxonomy" id="2294115"/>
    <lineage>
        <taxon>Bacteria</taxon>
        <taxon>Bacillati</taxon>
        <taxon>Actinomycetota</taxon>
        <taxon>Actinomycetes</taxon>
        <taxon>Micrococcales</taxon>
        <taxon>Dermacoccaceae</taxon>
        <taxon>Flexivirga</taxon>
    </lineage>
</organism>
<dbReference type="Gene3D" id="3.30.460.40">
    <property type="match status" value="1"/>
</dbReference>
<evidence type="ECO:0000313" key="2">
    <source>
        <dbReference type="Proteomes" id="UP000271678"/>
    </source>
</evidence>
<protein>
    <recommendedName>
        <fullName evidence="3">Nucleotidyl transferase AbiEii/AbiGii toxin family protein</fullName>
    </recommendedName>
</protein>
<dbReference type="AlphaFoldDB" id="A0A3M9MIV1"/>
<accession>A0A3M9MIV1</accession>
<evidence type="ECO:0000313" key="1">
    <source>
        <dbReference type="EMBL" id="RNI24763.1"/>
    </source>
</evidence>
<dbReference type="Proteomes" id="UP000271678">
    <property type="component" value="Unassembled WGS sequence"/>
</dbReference>
<dbReference type="SUPFAM" id="SSF81301">
    <property type="entry name" value="Nucleotidyltransferase"/>
    <property type="match status" value="1"/>
</dbReference>
<sequence length="166" mass="17963">MLVGSAATAIRPVPLRPADVDILLHPESTATDLTAVAEVLVTVASPSAGHTSLADFTSSIDVPWAEAGDWTFGRWRVDGVALELARIRSEVSPLRLVETIGHAVWTTTEIVRWHEMNVPVVPLEVQLATNRSRGLSDRANAIERHFARSRAPEAALLKRAFLGADS</sequence>
<name>A0A3M9MIV1_9MICO</name>
<proteinExistence type="predicted"/>
<dbReference type="EMBL" id="RJJQ01000002">
    <property type="protein sequence ID" value="RNI24763.1"/>
    <property type="molecule type" value="Genomic_DNA"/>
</dbReference>
<gene>
    <name evidence="1" type="ORF">EFY87_03470</name>
</gene>
<dbReference type="InterPro" id="IPR043519">
    <property type="entry name" value="NT_sf"/>
</dbReference>
<evidence type="ECO:0008006" key="3">
    <source>
        <dbReference type="Google" id="ProtNLM"/>
    </source>
</evidence>